<keyword evidence="1" id="KW-0472">Membrane</keyword>
<dbReference type="AlphaFoldDB" id="A0A8J8TAD0"/>
<dbReference type="EMBL" id="RRYP01000057">
    <property type="protein sequence ID" value="TNV88159.1"/>
    <property type="molecule type" value="Genomic_DNA"/>
</dbReference>
<keyword evidence="3" id="KW-1185">Reference proteome</keyword>
<keyword evidence="1" id="KW-0812">Transmembrane</keyword>
<accession>A0A8J8TAD0</accession>
<organism evidence="2 3">
    <name type="scientific">Halteria grandinella</name>
    <dbReference type="NCBI Taxonomy" id="5974"/>
    <lineage>
        <taxon>Eukaryota</taxon>
        <taxon>Sar</taxon>
        <taxon>Alveolata</taxon>
        <taxon>Ciliophora</taxon>
        <taxon>Intramacronucleata</taxon>
        <taxon>Spirotrichea</taxon>
        <taxon>Stichotrichia</taxon>
        <taxon>Sporadotrichida</taxon>
        <taxon>Halteriidae</taxon>
        <taxon>Halteria</taxon>
    </lineage>
</organism>
<gene>
    <name evidence="2" type="ORF">FGO68_gene10911</name>
</gene>
<evidence type="ECO:0000313" key="2">
    <source>
        <dbReference type="EMBL" id="TNV88159.1"/>
    </source>
</evidence>
<evidence type="ECO:0000313" key="3">
    <source>
        <dbReference type="Proteomes" id="UP000785679"/>
    </source>
</evidence>
<name>A0A8J8TAD0_HALGN</name>
<reference evidence="2" key="1">
    <citation type="submission" date="2019-06" db="EMBL/GenBank/DDBJ databases">
        <authorList>
            <person name="Zheng W."/>
        </authorList>
    </citation>
    <scope>NUCLEOTIDE SEQUENCE</scope>
    <source>
        <strain evidence="2">QDHG01</strain>
    </source>
</reference>
<evidence type="ECO:0000256" key="1">
    <source>
        <dbReference type="SAM" id="Phobius"/>
    </source>
</evidence>
<keyword evidence="1" id="KW-1133">Transmembrane helix</keyword>
<protein>
    <submittedName>
        <fullName evidence="2">Uncharacterized protein</fullName>
    </submittedName>
</protein>
<feature type="transmembrane region" description="Helical" evidence="1">
    <location>
        <begin position="42"/>
        <end position="61"/>
    </location>
</feature>
<comment type="caution">
    <text evidence="2">The sequence shown here is derived from an EMBL/GenBank/DDBJ whole genome shotgun (WGS) entry which is preliminary data.</text>
</comment>
<sequence>MPIQVTSQLQLLQTDIASQNCGLVESAKKGVNQQRQLTINQYLSVLVSLLVVPSPSFILFLRSDGREIARALGLIAKLELDGKYQENDQIRALSVCHQARRFSLPKRSLLVCLFQSDQL</sequence>
<proteinExistence type="predicted"/>
<dbReference type="Proteomes" id="UP000785679">
    <property type="component" value="Unassembled WGS sequence"/>
</dbReference>